<dbReference type="OrthoDB" id="1613518at2759"/>
<dbReference type="EMBL" id="CP097502">
    <property type="protein sequence ID" value="URD76687.1"/>
    <property type="molecule type" value="Genomic_DNA"/>
</dbReference>
<protein>
    <submittedName>
        <fullName evidence="6">Rapid ALkalinization Factor (RALF)</fullName>
    </submittedName>
</protein>
<keyword evidence="2" id="KW-0372">Hormone</keyword>
<evidence type="ECO:0000256" key="4">
    <source>
        <dbReference type="ARBA" id="ARBA00023157"/>
    </source>
</evidence>
<evidence type="ECO:0000256" key="1">
    <source>
        <dbReference type="ARBA" id="ARBA00009178"/>
    </source>
</evidence>
<dbReference type="PANTHER" id="PTHR33136">
    <property type="entry name" value="RAPID ALKALINIZATION FACTOR-LIKE"/>
    <property type="match status" value="1"/>
</dbReference>
<keyword evidence="3 5" id="KW-0732">Signal</keyword>
<dbReference type="GO" id="GO:0009506">
    <property type="term" value="C:plasmodesma"/>
    <property type="evidence" value="ECO:0007669"/>
    <property type="project" value="TreeGrafter"/>
</dbReference>
<name>A0A9E7EGX6_9LILI</name>
<dbReference type="PANTHER" id="PTHR33136:SF36">
    <property type="entry name" value="PROTEIN RALF-LIKE 31"/>
    <property type="match status" value="1"/>
</dbReference>
<organism evidence="6 7">
    <name type="scientific">Musa troglodytarum</name>
    <name type="common">fe'i banana</name>
    <dbReference type="NCBI Taxonomy" id="320322"/>
    <lineage>
        <taxon>Eukaryota</taxon>
        <taxon>Viridiplantae</taxon>
        <taxon>Streptophyta</taxon>
        <taxon>Embryophyta</taxon>
        <taxon>Tracheophyta</taxon>
        <taxon>Spermatophyta</taxon>
        <taxon>Magnoliopsida</taxon>
        <taxon>Liliopsida</taxon>
        <taxon>Zingiberales</taxon>
        <taxon>Musaceae</taxon>
        <taxon>Musa</taxon>
    </lineage>
</organism>
<dbReference type="GO" id="GO:0019722">
    <property type="term" value="P:calcium-mediated signaling"/>
    <property type="evidence" value="ECO:0007669"/>
    <property type="project" value="TreeGrafter"/>
</dbReference>
<accession>A0A9E7EGX6</accession>
<keyword evidence="4" id="KW-1015">Disulfide bond</keyword>
<evidence type="ECO:0000256" key="2">
    <source>
        <dbReference type="ARBA" id="ARBA00022702"/>
    </source>
</evidence>
<keyword evidence="7" id="KW-1185">Reference proteome</keyword>
<feature type="chain" id="PRO_5039624512" evidence="5">
    <location>
        <begin position="31"/>
        <end position="162"/>
    </location>
</feature>
<reference evidence="6" key="1">
    <citation type="submission" date="2022-05" db="EMBL/GenBank/DDBJ databases">
        <title>The Musa troglodytarum L. genome provides insights into the mechanism of non-climacteric behaviour and enrichment of carotenoids.</title>
        <authorList>
            <person name="Wang J."/>
        </authorList>
    </citation>
    <scope>NUCLEOTIDE SEQUENCE</scope>
    <source>
        <tissue evidence="6">Leaf</tissue>
    </source>
</reference>
<dbReference type="GO" id="GO:0005179">
    <property type="term" value="F:hormone activity"/>
    <property type="evidence" value="ECO:0007669"/>
    <property type="project" value="UniProtKB-KW"/>
</dbReference>
<evidence type="ECO:0000256" key="5">
    <source>
        <dbReference type="SAM" id="SignalP"/>
    </source>
</evidence>
<evidence type="ECO:0000313" key="7">
    <source>
        <dbReference type="Proteomes" id="UP001055439"/>
    </source>
</evidence>
<proteinExistence type="inferred from homology"/>
<dbReference type="AlphaFoldDB" id="A0A9E7EGX6"/>
<dbReference type="Pfam" id="PF05498">
    <property type="entry name" value="RALF"/>
    <property type="match status" value="1"/>
</dbReference>
<evidence type="ECO:0000256" key="3">
    <source>
        <dbReference type="ARBA" id="ARBA00022729"/>
    </source>
</evidence>
<sequence length="162" mass="17931">MADPFPGFSVKRGLISLALLLFLLLESSTSRQVMVMKKKMPYGGREDGMEMETEMEMSTEENRRLLWAAAGKKYISYEALKGDVVSCTKLGVPYYNCHTFPSANPYNRGCQVISGCGVAARRRNDVKLEVREASSMLPLFSSGCSSFTIITSSSKGCDRSIR</sequence>
<dbReference type="InterPro" id="IPR008801">
    <property type="entry name" value="RALF"/>
</dbReference>
<comment type="similarity">
    <text evidence="1">Belongs to the plant rapid alkalinization factor (RALF) family.</text>
</comment>
<evidence type="ECO:0000313" key="6">
    <source>
        <dbReference type="EMBL" id="URD76687.1"/>
    </source>
</evidence>
<feature type="signal peptide" evidence="5">
    <location>
        <begin position="1"/>
        <end position="30"/>
    </location>
</feature>
<gene>
    <name evidence="6" type="ORF">MUK42_20097</name>
</gene>
<dbReference type="Proteomes" id="UP001055439">
    <property type="component" value="Chromosome 1"/>
</dbReference>